<reference evidence="1 2" key="1">
    <citation type="submission" date="2024-03" db="EMBL/GenBank/DDBJ databases">
        <title>Bacilli Hybrid Assemblies.</title>
        <authorList>
            <person name="Kovac J."/>
        </authorList>
    </citation>
    <scope>NUCLEOTIDE SEQUENCE [LARGE SCALE GENOMIC DNA]</scope>
    <source>
        <strain evidence="1 2">FSL M8-0022</strain>
    </source>
</reference>
<dbReference type="EMBL" id="JBBYAK010000001">
    <property type="protein sequence ID" value="MEL3959261.1"/>
    <property type="molecule type" value="Genomic_DNA"/>
</dbReference>
<organism evidence="1 2">
    <name type="scientific">Caldifermentibacillus hisashii</name>
    <dbReference type="NCBI Taxonomy" id="996558"/>
    <lineage>
        <taxon>Bacteria</taxon>
        <taxon>Bacillati</taxon>
        <taxon>Bacillota</taxon>
        <taxon>Bacilli</taxon>
        <taxon>Bacillales</taxon>
        <taxon>Bacillaceae</taxon>
        <taxon>Caldifermentibacillus</taxon>
    </lineage>
</organism>
<gene>
    <name evidence="1" type="ORF">NST17_19085</name>
</gene>
<evidence type="ECO:0008006" key="3">
    <source>
        <dbReference type="Google" id="ProtNLM"/>
    </source>
</evidence>
<dbReference type="Proteomes" id="UP001459714">
    <property type="component" value="Unassembled WGS sequence"/>
</dbReference>
<name>A0ABU9K2E8_9BACI</name>
<evidence type="ECO:0000313" key="1">
    <source>
        <dbReference type="EMBL" id="MEL3959261.1"/>
    </source>
</evidence>
<proteinExistence type="predicted"/>
<accession>A0ABU9K2E8</accession>
<dbReference type="RefSeq" id="WP_342020885.1">
    <property type="nucleotide sequence ID" value="NZ_JBBYAK010000001.1"/>
</dbReference>
<protein>
    <recommendedName>
        <fullName evidence="3">Pre-toxin TG domain-containing protein</fullName>
    </recommendedName>
</protein>
<keyword evidence="2" id="KW-1185">Reference proteome</keyword>
<evidence type="ECO:0000313" key="2">
    <source>
        <dbReference type="Proteomes" id="UP001459714"/>
    </source>
</evidence>
<sequence>MDVKYIPSDWENAKKGIGNLIGLGAWGKGMIDSLKDISDNLEDAQSDIAKYDVDGAISFSHTGHKGVYQGIYEDFKVLHDFAGKVGDIVDRTIDKPFYKDIDAFVSAMEGLSIARIKTKNRIGAKETVVIPGEYGSNTMEVPKAEVGLEDLFSGSNAYAKQMKEEYDKWKLQNPDQELSEKDYEQVVLHSRAFQYDSIRDEQEKKEFWGQIASLAVVVGTSIICPPAALALGIAYGTLEFESAVTGKDWISGRELGTGERVFRGVLAPLDIVPGVSGLSKFSSAVRLAHMGDMAELGLKTGIKAGIQRESRLVANMVIDAGKDSAARIRSAKAWAKEVPGRLKRTTEDKQLKRRKVDETAKNDNEILPGRKMGLGNDNTSVEYSQTDDRWTILSKENEEKVVEKEIQGGIFSNDSILNTYSTKIDEQVDEIEKIELPEWIADSFLDGYYRTVVTKEEITVYRVFGGQSEAGGGFVSTTRSKSRIDAKIDLALLPEWKGTRMYEAEIEIPKGQVLNIGKVAPQVIKETGTVLKGRADQILLPMGWPLNWIKKIRIVPIK</sequence>
<comment type="caution">
    <text evidence="1">The sequence shown here is derived from an EMBL/GenBank/DDBJ whole genome shotgun (WGS) entry which is preliminary data.</text>
</comment>